<protein>
    <recommendedName>
        <fullName evidence="5">SWI5-dependent HO expression protein 3</fullName>
    </recommendedName>
</protein>
<dbReference type="KEGG" id="mbe:MBM_02258"/>
<proteinExistence type="predicted"/>
<dbReference type="InParanoid" id="K1X1B4"/>
<organism evidence="3 4">
    <name type="scientific">Marssonina brunnea f. sp. multigermtubi (strain MB_m1)</name>
    <name type="common">Marssonina leaf spot fungus</name>
    <dbReference type="NCBI Taxonomy" id="1072389"/>
    <lineage>
        <taxon>Eukaryota</taxon>
        <taxon>Fungi</taxon>
        <taxon>Dikarya</taxon>
        <taxon>Ascomycota</taxon>
        <taxon>Pezizomycotina</taxon>
        <taxon>Leotiomycetes</taxon>
        <taxon>Helotiales</taxon>
        <taxon>Drepanopezizaceae</taxon>
        <taxon>Drepanopeziza</taxon>
    </lineage>
</organism>
<evidence type="ECO:0000256" key="2">
    <source>
        <dbReference type="SAM" id="MobiDB-lite"/>
    </source>
</evidence>
<feature type="compositionally biased region" description="Polar residues" evidence="2">
    <location>
        <begin position="31"/>
        <end position="53"/>
    </location>
</feature>
<evidence type="ECO:0000313" key="4">
    <source>
        <dbReference type="Proteomes" id="UP000006753"/>
    </source>
</evidence>
<dbReference type="OrthoDB" id="3918393at2759"/>
<dbReference type="GeneID" id="18758193"/>
<dbReference type="HOGENOM" id="CLU_044609_0_0_1"/>
<keyword evidence="1" id="KW-0175">Coiled coil</keyword>
<keyword evidence="4" id="KW-1185">Reference proteome</keyword>
<reference evidence="3 4" key="1">
    <citation type="journal article" date="2012" name="BMC Genomics">
        <title>Sequencing the genome of Marssonina brunnea reveals fungus-poplar co-evolution.</title>
        <authorList>
            <person name="Zhu S."/>
            <person name="Cao Y.-Z."/>
            <person name="Jiang C."/>
            <person name="Tan B.-Y."/>
            <person name="Wang Z."/>
            <person name="Feng S."/>
            <person name="Zhang L."/>
            <person name="Su X.-H."/>
            <person name="Brejova B."/>
            <person name="Vinar T."/>
            <person name="Xu M."/>
            <person name="Wang M.-X."/>
            <person name="Zhang S.-G."/>
            <person name="Huang M.-R."/>
            <person name="Wu R."/>
            <person name="Zhou Y."/>
        </authorList>
    </citation>
    <scope>NUCLEOTIDE SEQUENCE [LARGE SCALE GENOMIC DNA]</scope>
    <source>
        <strain evidence="3 4">MB_m1</strain>
    </source>
</reference>
<feature type="compositionally biased region" description="Polar residues" evidence="2">
    <location>
        <begin position="65"/>
        <end position="76"/>
    </location>
</feature>
<sequence>MSDERWRNTASAGSSSTPIFPEVASELTRPQLESRSGSCANSNTASISINAMDTLNGRPSPPPTHQSSLSKITPNGTIRPVPSDSLHLDTAPSDDSSRRSSKSDHSTMPHSTKSSPPSSVPPSQPPLSRLNPNTSLAVGVGNGLATKISSEFGPTKSYSNTKLQVPEEASPSKNGESGGQWSSAVGRAQTGKSGRVIERLMGENDMLKRDLNIERLRAEESKQAVRMAEGRMEALAAEYDGKLHDAAINKTLLKRRERQVAEMKAQIETEKNRAEKALERETSWKEAMEKVEEESKRKVEEAQTFAALMKGRNEAMVSHWRDQGKEVDRTVKKLGVQIEHLVLERRSDDERMNTLQKLCDQQELQLLALKNEKAGIEEAFEKYKLLQEESLRDIKNRAHAQETANEAALQETQKVLGELKWALSVKKNVKDAQ</sequence>
<feature type="region of interest" description="Disordered" evidence="2">
    <location>
        <begin position="1"/>
        <end position="201"/>
    </location>
</feature>
<gene>
    <name evidence="3" type="ORF">MBM_02258</name>
</gene>
<accession>K1X1B4</accession>
<evidence type="ECO:0008006" key="5">
    <source>
        <dbReference type="Google" id="ProtNLM"/>
    </source>
</evidence>
<evidence type="ECO:0000313" key="3">
    <source>
        <dbReference type="EMBL" id="EKD19021.1"/>
    </source>
</evidence>
<dbReference type="EMBL" id="JH921431">
    <property type="protein sequence ID" value="EKD19021.1"/>
    <property type="molecule type" value="Genomic_DNA"/>
</dbReference>
<dbReference type="OMA" id="NMHQHNG"/>
<dbReference type="STRING" id="1072389.K1X1B4"/>
<dbReference type="Proteomes" id="UP000006753">
    <property type="component" value="Unassembled WGS sequence"/>
</dbReference>
<feature type="compositionally biased region" description="Polar residues" evidence="2">
    <location>
        <begin position="8"/>
        <end position="18"/>
    </location>
</feature>
<name>K1X1B4_MARBU</name>
<feature type="compositionally biased region" description="Polar residues" evidence="2">
    <location>
        <begin position="171"/>
        <end position="183"/>
    </location>
</feature>
<dbReference type="AlphaFoldDB" id="K1X1B4"/>
<feature type="coiled-coil region" evidence="1">
    <location>
        <begin position="352"/>
        <end position="411"/>
    </location>
</feature>
<evidence type="ECO:0000256" key="1">
    <source>
        <dbReference type="SAM" id="Coils"/>
    </source>
</evidence>
<dbReference type="eggNOG" id="ENOG502S77X">
    <property type="taxonomic scope" value="Eukaryota"/>
</dbReference>
<feature type="compositionally biased region" description="Basic and acidic residues" evidence="2">
    <location>
        <begin position="95"/>
        <end position="107"/>
    </location>
</feature>
<feature type="coiled-coil region" evidence="1">
    <location>
        <begin position="218"/>
        <end position="294"/>
    </location>
</feature>